<feature type="region of interest" description="Disordered" evidence="1">
    <location>
        <begin position="776"/>
        <end position="797"/>
    </location>
</feature>
<dbReference type="Proteomes" id="UP001060919">
    <property type="component" value="Chromosome"/>
</dbReference>
<dbReference type="SUPFAM" id="SSF52540">
    <property type="entry name" value="P-loop containing nucleoside triphosphate hydrolases"/>
    <property type="match status" value="1"/>
</dbReference>
<dbReference type="Pfam" id="PF04471">
    <property type="entry name" value="Mrr_cat"/>
    <property type="match status" value="1"/>
</dbReference>
<sequence>MVLKVPHFCIIKPIFPKHNNVMHNYNFLNLSPSEFEDLTRDLLQKKLNVYIESFTDGKDLGIDLRCTTLDMDKTIIQCKRYKSYNSLIASLKKELPKLQEASLTRYIVVTSVGLTPPQKDKITNCLHPYIKDTEDILGRDDLNNLIGQFEKIEHKYFKLWLSSTTILKKILYNKIINQSNFEIEKIEESLKFYVQNESLDICKKIIAKNKFVIISGQPGIGKTTLARMLTYYYFSKGFENFVYINKSIKEGYDFYEEEKKQIFFFDDFLGKNFLKTNLPINEEQSIISFLGKIKKSSNKILIVTTREYILNQGQSEYESLNNNIINKSKCIVGLSKYTNLVKATILYNHLFFNELPSSHISELLKNCFFNEIISHPNYNPRIIKVATQKEVWENIAPEDYPQTFISFLDYPESVWRHAYEKHISSLSRYMLALLLTTGTPIYLDDLFKLVDSFCSNNSTKYNVNFDHFSKTDSIKELTNTFIKTELDSRRKSIVKYQNPSIQDFMVHYFTKSPDLIQDIIKSAIYINQLNTIFTFQKTYSVGLDTIKKIYLDEVLQNIYYKKVINDYDSLGVSCINFSYKFNGDTMEYFWEKPELSDMYKLDAILNNMDFAHLSKLKEFIINKFNSFINSDEPLSGFHNIHLFSQIVSKIHHFIKADTTSIFQKIVSAINYADELWCLSIVKSIYPREFNSYSKKNAYFAQVLEKVVQNTIEPNVPILSIKTEVLNDLYRLKNEYNCNVDSQIKDFEEKLKDEKNDELYKNPSFIESISKSISKSISEEAKKEREEQKIKNMYDSLK</sequence>
<evidence type="ECO:0000313" key="3">
    <source>
        <dbReference type="EMBL" id="BDS10938.1"/>
    </source>
</evidence>
<reference evidence="3" key="1">
    <citation type="submission" date="2022-09" db="EMBL/GenBank/DDBJ databases">
        <title>Aureispira anguillicida sp. nov., isolated from Leptocephalus of Japanese eel Anguilla japonica.</title>
        <authorList>
            <person name="Yuasa K."/>
            <person name="Mekata T."/>
            <person name="Ikunari K."/>
        </authorList>
    </citation>
    <scope>NUCLEOTIDE SEQUENCE</scope>
    <source>
        <strain evidence="3">EL160426</strain>
    </source>
</reference>
<dbReference type="InterPro" id="IPR027417">
    <property type="entry name" value="P-loop_NTPase"/>
</dbReference>
<keyword evidence="3" id="KW-0540">Nuclease</keyword>
<accession>A0A915YD98</accession>
<evidence type="ECO:0000256" key="1">
    <source>
        <dbReference type="SAM" id="MobiDB-lite"/>
    </source>
</evidence>
<dbReference type="InterPro" id="IPR003593">
    <property type="entry name" value="AAA+_ATPase"/>
</dbReference>
<gene>
    <name evidence="3" type="ORF">AsAng_0016480</name>
</gene>
<protein>
    <submittedName>
        <fullName evidence="3">Restriction endonuclease</fullName>
    </submittedName>
</protein>
<keyword evidence="3" id="KW-0378">Hydrolase</keyword>
<dbReference type="Gene3D" id="3.40.50.300">
    <property type="entry name" value="P-loop containing nucleotide triphosphate hydrolases"/>
    <property type="match status" value="1"/>
</dbReference>
<dbReference type="EMBL" id="AP026867">
    <property type="protein sequence ID" value="BDS10938.1"/>
    <property type="molecule type" value="Genomic_DNA"/>
</dbReference>
<dbReference type="GO" id="GO:0009307">
    <property type="term" value="P:DNA restriction-modification system"/>
    <property type="evidence" value="ECO:0007669"/>
    <property type="project" value="InterPro"/>
</dbReference>
<name>A0A915YD98_9BACT</name>
<keyword evidence="3" id="KW-0255">Endonuclease</keyword>
<dbReference type="GO" id="GO:0003677">
    <property type="term" value="F:DNA binding"/>
    <property type="evidence" value="ECO:0007669"/>
    <property type="project" value="InterPro"/>
</dbReference>
<dbReference type="SMART" id="SM00382">
    <property type="entry name" value="AAA"/>
    <property type="match status" value="1"/>
</dbReference>
<dbReference type="InterPro" id="IPR011856">
    <property type="entry name" value="tRNA_endonuc-like_dom_sf"/>
</dbReference>
<dbReference type="Pfam" id="PF20720">
    <property type="entry name" value="nSTAND3"/>
    <property type="match status" value="1"/>
</dbReference>
<keyword evidence="4" id="KW-1185">Reference proteome</keyword>
<proteinExistence type="predicted"/>
<evidence type="ECO:0000259" key="2">
    <source>
        <dbReference type="SMART" id="SM00382"/>
    </source>
</evidence>
<feature type="domain" description="AAA+ ATPase" evidence="2">
    <location>
        <begin position="208"/>
        <end position="338"/>
    </location>
</feature>
<evidence type="ECO:0000313" key="4">
    <source>
        <dbReference type="Proteomes" id="UP001060919"/>
    </source>
</evidence>
<dbReference type="GO" id="GO:0004519">
    <property type="term" value="F:endonuclease activity"/>
    <property type="evidence" value="ECO:0007669"/>
    <property type="project" value="UniProtKB-KW"/>
</dbReference>
<dbReference type="KEGG" id="aup:AsAng_0016480"/>
<dbReference type="InterPro" id="IPR007560">
    <property type="entry name" value="Restrct_endonuc_IV_Mrr"/>
</dbReference>
<organism evidence="3 4">
    <name type="scientific">Aureispira anguillae</name>
    <dbReference type="NCBI Taxonomy" id="2864201"/>
    <lineage>
        <taxon>Bacteria</taxon>
        <taxon>Pseudomonadati</taxon>
        <taxon>Bacteroidota</taxon>
        <taxon>Saprospiria</taxon>
        <taxon>Saprospirales</taxon>
        <taxon>Saprospiraceae</taxon>
        <taxon>Aureispira</taxon>
    </lineage>
</organism>
<dbReference type="Gene3D" id="3.40.1350.10">
    <property type="match status" value="1"/>
</dbReference>
<dbReference type="InterPro" id="IPR049050">
    <property type="entry name" value="nSTAND3"/>
</dbReference>
<dbReference type="AlphaFoldDB" id="A0A915YD98"/>